<dbReference type="SFLD" id="SFLDG01132">
    <property type="entry name" value="C1.5.3:_5'-Nucleotidase_Like"/>
    <property type="match status" value="1"/>
</dbReference>
<dbReference type="AlphaFoldDB" id="A0A3P3XT02"/>
<reference evidence="1" key="1">
    <citation type="submission" date="2017-02" db="EMBL/GenBank/DDBJ databases">
        <authorList>
            <person name="Regsiter A."/>
            <person name="William W."/>
        </authorList>
    </citation>
    <scope>NUCLEOTIDE SEQUENCE</scope>
    <source>
        <strain evidence="1">BdmA 4</strain>
    </source>
</reference>
<dbReference type="GO" id="GO:0006206">
    <property type="term" value="P:pyrimidine nucleobase metabolic process"/>
    <property type="evidence" value="ECO:0007669"/>
    <property type="project" value="TreeGrafter"/>
</dbReference>
<dbReference type="InterPro" id="IPR036412">
    <property type="entry name" value="HAD-like_sf"/>
</dbReference>
<accession>A0A3P3XT02</accession>
<dbReference type="Gene3D" id="3.40.50.1000">
    <property type="entry name" value="HAD superfamily/HAD-like"/>
    <property type="match status" value="1"/>
</dbReference>
<evidence type="ECO:0000313" key="1">
    <source>
        <dbReference type="EMBL" id="SLM19284.1"/>
    </source>
</evidence>
<dbReference type="NCBIfam" id="TIGR01509">
    <property type="entry name" value="HAD-SF-IA-v3"/>
    <property type="match status" value="1"/>
</dbReference>
<dbReference type="InterPro" id="IPR006439">
    <property type="entry name" value="HAD-SF_hydro_IA"/>
</dbReference>
<dbReference type="InterPro" id="IPR052791">
    <property type="entry name" value="SSM1_domain"/>
</dbReference>
<sequence>MICALLFDLDNTLYSEASGLETGVAQRMNQFIANMFDLPVPEAIKFRREHAKPYGTTLEWLMRERGFHEPERYFQYIHPEGEEDCLEPDHVLRLMLNEIHLPKAVLTNAPLEHAQRVLKRLDIADCFTGVYDIRFNNLVGKPNPDAYLRVLRATGFSLKETLFVDDLPKYVKGYIDLGGQAVLKDEMNRFADFPCRRIKTVYEIAAVLEQLGLPV</sequence>
<dbReference type="InterPro" id="IPR023214">
    <property type="entry name" value="HAD_sf"/>
</dbReference>
<dbReference type="SFLD" id="SFLDS00003">
    <property type="entry name" value="Haloacid_Dehalogenase"/>
    <property type="match status" value="1"/>
</dbReference>
<dbReference type="PANTHER" id="PTHR47438:SF1">
    <property type="entry name" value="PHOSPHATE METABOLISM PROTEIN 8-RELATED"/>
    <property type="match status" value="1"/>
</dbReference>
<dbReference type="GO" id="GO:0009166">
    <property type="term" value="P:nucleotide catabolic process"/>
    <property type="evidence" value="ECO:0007669"/>
    <property type="project" value="TreeGrafter"/>
</dbReference>
<dbReference type="SUPFAM" id="SSF56784">
    <property type="entry name" value="HAD-like"/>
    <property type="match status" value="1"/>
</dbReference>
<dbReference type="PANTHER" id="PTHR47438">
    <property type="entry name" value="PHOSPHATE METABOLISM PROTEIN 8-RELATED"/>
    <property type="match status" value="1"/>
</dbReference>
<organism evidence="1">
    <name type="scientific">uncultured spirochete</name>
    <dbReference type="NCBI Taxonomy" id="156406"/>
    <lineage>
        <taxon>Bacteria</taxon>
        <taxon>Pseudomonadati</taxon>
        <taxon>Spirochaetota</taxon>
        <taxon>Spirochaetia</taxon>
        <taxon>Spirochaetales</taxon>
        <taxon>environmental samples</taxon>
    </lineage>
</organism>
<dbReference type="InterPro" id="IPR010237">
    <property type="entry name" value="Pyr-5-nucltdase"/>
</dbReference>
<dbReference type="Gene3D" id="1.10.150.450">
    <property type="match status" value="1"/>
</dbReference>
<gene>
    <name evidence="1" type="ORF">SPIRO4BDMA_50799</name>
</gene>
<name>A0A3P3XT02_9SPIR</name>
<proteinExistence type="predicted"/>
<dbReference type="SFLD" id="SFLDG01129">
    <property type="entry name" value="C1.5:_HAD__Beta-PGM__Phosphata"/>
    <property type="match status" value="1"/>
</dbReference>
<dbReference type="GO" id="GO:0008252">
    <property type="term" value="F:nucleotidase activity"/>
    <property type="evidence" value="ECO:0007669"/>
    <property type="project" value="TreeGrafter"/>
</dbReference>
<protein>
    <submittedName>
        <fullName evidence="1">HAD-superfamily hydrolase, subfamily IA, variant 3</fullName>
    </submittedName>
</protein>
<keyword evidence="1" id="KW-0378">Hydrolase</keyword>
<dbReference type="Pfam" id="PF00702">
    <property type="entry name" value="Hydrolase"/>
    <property type="match status" value="1"/>
</dbReference>
<dbReference type="EMBL" id="FWDO01000005">
    <property type="protein sequence ID" value="SLM19284.1"/>
    <property type="molecule type" value="Genomic_DNA"/>
</dbReference>